<keyword evidence="3" id="KW-1185">Reference proteome</keyword>
<dbReference type="PANTHER" id="PTHR31642:SF259">
    <property type="entry name" value="PROTEIN ECERIFERUM 2"/>
    <property type="match status" value="1"/>
</dbReference>
<evidence type="ECO:0000313" key="2">
    <source>
        <dbReference type="EMBL" id="KAK6130533.1"/>
    </source>
</evidence>
<accession>A0ABR0V7G0</accession>
<name>A0ABR0V7G0_REHGL</name>
<comment type="caution">
    <text evidence="2">The sequence shown here is derived from an EMBL/GenBank/DDBJ whole genome shotgun (WGS) entry which is preliminary data.</text>
</comment>
<organism evidence="2 3">
    <name type="scientific">Rehmannia glutinosa</name>
    <name type="common">Chinese foxglove</name>
    <dbReference type="NCBI Taxonomy" id="99300"/>
    <lineage>
        <taxon>Eukaryota</taxon>
        <taxon>Viridiplantae</taxon>
        <taxon>Streptophyta</taxon>
        <taxon>Embryophyta</taxon>
        <taxon>Tracheophyta</taxon>
        <taxon>Spermatophyta</taxon>
        <taxon>Magnoliopsida</taxon>
        <taxon>eudicotyledons</taxon>
        <taxon>Gunneridae</taxon>
        <taxon>Pentapetalae</taxon>
        <taxon>asterids</taxon>
        <taxon>lamiids</taxon>
        <taxon>Lamiales</taxon>
        <taxon>Orobanchaceae</taxon>
        <taxon>Rehmannieae</taxon>
        <taxon>Rehmannia</taxon>
    </lineage>
</organism>
<dbReference type="PANTHER" id="PTHR31642">
    <property type="entry name" value="TRICHOTHECENE 3-O-ACETYLTRANSFERASE"/>
    <property type="match status" value="1"/>
</dbReference>
<protein>
    <submittedName>
        <fullName evidence="2">Uncharacterized protein</fullName>
    </submittedName>
</protein>
<gene>
    <name evidence="2" type="ORF">DH2020_035714</name>
</gene>
<proteinExistence type="inferred from homology"/>
<dbReference type="Gene3D" id="3.30.559.10">
    <property type="entry name" value="Chloramphenicol acetyltransferase-like domain"/>
    <property type="match status" value="1"/>
</dbReference>
<dbReference type="EMBL" id="JABTTQ020001571">
    <property type="protein sequence ID" value="KAK6130533.1"/>
    <property type="molecule type" value="Genomic_DNA"/>
</dbReference>
<reference evidence="2 3" key="1">
    <citation type="journal article" date="2021" name="Comput. Struct. Biotechnol. J.">
        <title>De novo genome assembly of the potent medicinal plant Rehmannia glutinosa using nanopore technology.</title>
        <authorList>
            <person name="Ma L."/>
            <person name="Dong C."/>
            <person name="Song C."/>
            <person name="Wang X."/>
            <person name="Zheng X."/>
            <person name="Niu Y."/>
            <person name="Chen S."/>
            <person name="Feng W."/>
        </authorList>
    </citation>
    <scope>NUCLEOTIDE SEQUENCE [LARGE SCALE GENOMIC DNA]</scope>
    <source>
        <strain evidence="2">DH-2019</strain>
    </source>
</reference>
<dbReference type="InterPro" id="IPR050317">
    <property type="entry name" value="Plant_Fungal_Acyltransferase"/>
</dbReference>
<sequence>MVSPIDGEKLIRDIKLSTVVPACITGEDKAHEFTDMDLAMKLHYITTVHFFGGDAAEGLSIQDLKTPMFQWLQHYYPICGRIRRRDGDGGGGGRPFVKCNDSGVRIVEAKCDKTVAEWLAVVGGGDRHRLLVYHQPLLARDFGFTPLVFLQFYIGKAIGVYNSRLTKFKCGGLSVGMRWAHILGDAFSASECINMWGKIMANQKAPCQLLDSPNVIHRIATSSPTSFCRSVKLLDPLGDNWLTPNNFNMQMHTFHITEKQINNMLSGENVNKRDFGHASLEFELPGNTHQAIGIVEAPTMSLIIESDCLEIAKMIGEKFVDETNVIEKRMEGENGNADFLVYGSNLTFVDLEEVNLWGLKLRGKGPIFADLSIGGVGDEGAVVVVQNGGGKIVNVILPEDELEHLKNELRVEYGIF</sequence>
<evidence type="ECO:0000313" key="3">
    <source>
        <dbReference type="Proteomes" id="UP001318860"/>
    </source>
</evidence>
<dbReference type="Proteomes" id="UP001318860">
    <property type="component" value="Unassembled WGS sequence"/>
</dbReference>
<comment type="similarity">
    <text evidence="1">Belongs to the plant acyltransferase family.</text>
</comment>
<dbReference type="Pfam" id="PF02458">
    <property type="entry name" value="Transferase"/>
    <property type="match status" value="1"/>
</dbReference>
<dbReference type="InterPro" id="IPR023213">
    <property type="entry name" value="CAT-like_dom_sf"/>
</dbReference>
<evidence type="ECO:0000256" key="1">
    <source>
        <dbReference type="ARBA" id="ARBA00009861"/>
    </source>
</evidence>